<dbReference type="RefSeq" id="WP_109215237.1">
    <property type="nucleotide sequence ID" value="NZ_JAQDGV010000001.1"/>
</dbReference>
<proteinExistence type="predicted"/>
<dbReference type="Proteomes" id="UP000245288">
    <property type="component" value="Unassembled WGS sequence"/>
</dbReference>
<dbReference type="EMBL" id="JRFU01000061">
    <property type="protein sequence ID" value="PWE87088.1"/>
    <property type="molecule type" value="Genomic_DNA"/>
</dbReference>
<protein>
    <submittedName>
        <fullName evidence="1">Uncharacterized protein</fullName>
    </submittedName>
</protein>
<name>A0A2V1JX28_EUBRA</name>
<comment type="caution">
    <text evidence="1">The sequence shown here is derived from an EMBL/GenBank/DDBJ whole genome shotgun (WGS) entry which is preliminary data.</text>
</comment>
<gene>
    <name evidence="1" type="ORF">LG34_06000</name>
</gene>
<accession>A0A2V1JX28</accession>
<keyword evidence="2" id="KW-1185">Reference proteome</keyword>
<organism evidence="1 2">
    <name type="scientific">Eubacterium ramulus</name>
    <dbReference type="NCBI Taxonomy" id="39490"/>
    <lineage>
        <taxon>Bacteria</taxon>
        <taxon>Bacillati</taxon>
        <taxon>Bacillota</taxon>
        <taxon>Clostridia</taxon>
        <taxon>Eubacteriales</taxon>
        <taxon>Eubacteriaceae</taxon>
        <taxon>Eubacterium</taxon>
    </lineage>
</organism>
<reference evidence="1 2" key="1">
    <citation type="submission" date="2014-09" db="EMBL/GenBank/DDBJ databases">
        <title>Butyrate-producing bacteria isolated from human gut.</title>
        <authorList>
            <person name="Zhang Q."/>
            <person name="Zhao L."/>
        </authorList>
    </citation>
    <scope>NUCLEOTIDE SEQUENCE [LARGE SCALE GENOMIC DNA]</scope>
    <source>
        <strain evidence="1 2">21</strain>
    </source>
</reference>
<dbReference type="OrthoDB" id="2051368at2"/>
<dbReference type="AlphaFoldDB" id="A0A2V1JX28"/>
<sequence>MGSRLELQAKLEEALGSKNVYYQPPESLKLTYPAIIYSMSGMSRKHADDQEYMKKRRYEITVIDKRPFNSAIDKILKFPYSYYDRPYKADNLYHDAISLYF</sequence>
<evidence type="ECO:0000313" key="2">
    <source>
        <dbReference type="Proteomes" id="UP000245288"/>
    </source>
</evidence>
<evidence type="ECO:0000313" key="1">
    <source>
        <dbReference type="EMBL" id="PWE87088.1"/>
    </source>
</evidence>